<organism evidence="1 2">
    <name type="scientific">Pseudomonas fluorescens</name>
    <dbReference type="NCBI Taxonomy" id="294"/>
    <lineage>
        <taxon>Bacteria</taxon>
        <taxon>Pseudomonadati</taxon>
        <taxon>Pseudomonadota</taxon>
        <taxon>Gammaproteobacteria</taxon>
        <taxon>Pseudomonadales</taxon>
        <taxon>Pseudomonadaceae</taxon>
        <taxon>Pseudomonas</taxon>
    </lineage>
</organism>
<proteinExistence type="predicted"/>
<dbReference type="EMBL" id="CABVHQ010000064">
    <property type="protein sequence ID" value="VVO28313.1"/>
    <property type="molecule type" value="Genomic_DNA"/>
</dbReference>
<evidence type="ECO:0000313" key="1">
    <source>
        <dbReference type="EMBL" id="VVO28313.1"/>
    </source>
</evidence>
<accession>A0A5E7ERN5</accession>
<dbReference type="AlphaFoldDB" id="A0A5E7ERN5"/>
<gene>
    <name evidence="1" type="ORF">PS691_04733</name>
</gene>
<name>A0A5E7ERN5_PSEFL</name>
<protein>
    <submittedName>
        <fullName evidence="1">Uncharacterized protein</fullName>
    </submittedName>
</protein>
<sequence length="97" mass="11301">MVTAWLEQMDSFLPIAKDGDEIKDLLLGFELLTPEQSYLIYKKFYDSEYSELHHPDEVFQDLVQKKHESSFCHFVIDSLGTVNECEIEDQQSVLQPS</sequence>
<evidence type="ECO:0000313" key="2">
    <source>
        <dbReference type="Proteomes" id="UP000337909"/>
    </source>
</evidence>
<dbReference type="Proteomes" id="UP000337909">
    <property type="component" value="Unassembled WGS sequence"/>
</dbReference>
<reference evidence="1 2" key="1">
    <citation type="submission" date="2019-09" db="EMBL/GenBank/DDBJ databases">
        <authorList>
            <person name="Chandra G."/>
            <person name="Truman W A."/>
        </authorList>
    </citation>
    <scope>NUCLEOTIDE SEQUENCE [LARGE SCALE GENOMIC DNA]</scope>
    <source>
        <strain evidence="1">PS691</strain>
    </source>
</reference>